<name>A0A2S6MTU4_RHOGL</name>
<feature type="coiled-coil region" evidence="1">
    <location>
        <begin position="207"/>
        <end position="234"/>
    </location>
</feature>
<evidence type="ECO:0000256" key="2">
    <source>
        <dbReference type="SAM" id="MobiDB-lite"/>
    </source>
</evidence>
<keyword evidence="3" id="KW-0472">Membrane</keyword>
<evidence type="ECO:0000313" key="6">
    <source>
        <dbReference type="Proteomes" id="UP000239724"/>
    </source>
</evidence>
<sequence length="372" mass="40235">MSGQSALPRESPLPGVIAPAPVVRGRRRLRPILAVVVVMLLGGAGVAWWLTQPPAVTAFVHVYGTIDVRQSQLAFNNNDRIARILVQEGDGVKRGQLLAELDTTRLQANADKAAADVEAARYTLTRLRNGSRPEEIVQARAALAAARATEANDRLTYTRYAKLARANAESQLNRDTAEQALKVATANRESAGQALALALEGPRWEDIKVAEAQLQAAEAALAFARRQLADAQLDAPADGVIEDRILEPGDMASPDRPVLTLDLTNPIYARVYLPERELGQVRPGMRAYLETDAFPGERFPAWIGFISSTAEFTPKTVETTEVRAELVYRMHVYACNPDGRLRLGAPVTVVIPRKGNTPGDNAPAARGAQPCG</sequence>
<dbReference type="Gene3D" id="2.40.50.100">
    <property type="match status" value="1"/>
</dbReference>
<dbReference type="Gene3D" id="2.40.30.170">
    <property type="match status" value="1"/>
</dbReference>
<protein>
    <recommendedName>
        <fullName evidence="4">YbhG-like alpha-helical hairpin domain-containing protein</fullName>
    </recommendedName>
</protein>
<proteinExistence type="predicted"/>
<keyword evidence="6" id="KW-1185">Reference proteome</keyword>
<dbReference type="Gene3D" id="1.10.287.470">
    <property type="entry name" value="Helix hairpin bin"/>
    <property type="match status" value="1"/>
</dbReference>
<accession>A0A2S6MTU4</accession>
<dbReference type="AlphaFoldDB" id="A0A2S6MTU4"/>
<comment type="caution">
    <text evidence="5">The sequence shown here is derived from an EMBL/GenBank/DDBJ whole genome shotgun (WGS) entry which is preliminary data.</text>
</comment>
<dbReference type="PANTHER" id="PTHR30438:SF2">
    <property type="entry name" value="MEMBRANE PROTEIN"/>
    <property type="match status" value="1"/>
</dbReference>
<keyword evidence="3" id="KW-1133">Transmembrane helix</keyword>
<evidence type="ECO:0000259" key="4">
    <source>
        <dbReference type="Pfam" id="PF25881"/>
    </source>
</evidence>
<dbReference type="OrthoDB" id="9778236at2"/>
<feature type="domain" description="YbhG-like alpha-helical hairpin" evidence="4">
    <location>
        <begin position="106"/>
        <end position="229"/>
    </location>
</feature>
<gene>
    <name evidence="5" type="ORF">CCS01_31960</name>
</gene>
<reference evidence="5 6" key="1">
    <citation type="journal article" date="2018" name="Arch. Microbiol.">
        <title>New insights into the metabolic potential of the phototrophic purple bacterium Rhodopila globiformis DSM 161(T) from its draft genome sequence and evidence for a vanadium-dependent nitrogenase.</title>
        <authorList>
            <person name="Imhoff J.F."/>
            <person name="Rahn T."/>
            <person name="Kunzel S."/>
            <person name="Neulinger S.C."/>
        </authorList>
    </citation>
    <scope>NUCLEOTIDE SEQUENCE [LARGE SCALE GENOMIC DNA]</scope>
    <source>
        <strain evidence="5 6">DSM 161</strain>
    </source>
</reference>
<organism evidence="5 6">
    <name type="scientific">Rhodopila globiformis</name>
    <name type="common">Rhodopseudomonas globiformis</name>
    <dbReference type="NCBI Taxonomy" id="1071"/>
    <lineage>
        <taxon>Bacteria</taxon>
        <taxon>Pseudomonadati</taxon>
        <taxon>Pseudomonadota</taxon>
        <taxon>Alphaproteobacteria</taxon>
        <taxon>Acetobacterales</taxon>
        <taxon>Acetobacteraceae</taxon>
        <taxon>Rhodopila</taxon>
    </lineage>
</organism>
<dbReference type="SUPFAM" id="SSF111369">
    <property type="entry name" value="HlyD-like secretion proteins"/>
    <property type="match status" value="2"/>
</dbReference>
<dbReference type="PANTHER" id="PTHR30438">
    <property type="entry name" value="36 KDA ANTIGEN-RELATED"/>
    <property type="match status" value="1"/>
</dbReference>
<dbReference type="GO" id="GO:0005886">
    <property type="term" value="C:plasma membrane"/>
    <property type="evidence" value="ECO:0007669"/>
    <property type="project" value="TreeGrafter"/>
</dbReference>
<dbReference type="Proteomes" id="UP000239724">
    <property type="component" value="Unassembled WGS sequence"/>
</dbReference>
<evidence type="ECO:0000313" key="5">
    <source>
        <dbReference type="EMBL" id="PPQ25783.1"/>
    </source>
</evidence>
<evidence type="ECO:0000256" key="1">
    <source>
        <dbReference type="SAM" id="Coils"/>
    </source>
</evidence>
<evidence type="ECO:0000256" key="3">
    <source>
        <dbReference type="SAM" id="Phobius"/>
    </source>
</evidence>
<dbReference type="EMBL" id="NHRY01000277">
    <property type="protein sequence ID" value="PPQ25783.1"/>
    <property type="molecule type" value="Genomic_DNA"/>
</dbReference>
<dbReference type="Pfam" id="PF25881">
    <property type="entry name" value="HH_YBHG"/>
    <property type="match status" value="1"/>
</dbReference>
<keyword evidence="1" id="KW-0175">Coiled coil</keyword>
<dbReference type="InterPro" id="IPR059052">
    <property type="entry name" value="HH_YbhG-like"/>
</dbReference>
<feature type="region of interest" description="Disordered" evidence="2">
    <location>
        <begin position="353"/>
        <end position="372"/>
    </location>
</feature>
<keyword evidence="3" id="KW-0812">Transmembrane</keyword>
<feature type="transmembrane region" description="Helical" evidence="3">
    <location>
        <begin position="32"/>
        <end position="50"/>
    </location>
</feature>